<name>A0AAN8XHN9_HALRR</name>
<feature type="compositionally biased region" description="Pro residues" evidence="7">
    <location>
        <begin position="724"/>
        <end position="733"/>
    </location>
</feature>
<dbReference type="InterPro" id="IPR001680">
    <property type="entry name" value="WD40_rpt"/>
</dbReference>
<protein>
    <submittedName>
        <fullName evidence="9">Enhancer of mRNA decapping 4</fullName>
    </submittedName>
</protein>
<dbReference type="Pfam" id="PF16529">
    <property type="entry name" value="Ge1_WD40"/>
    <property type="match status" value="1"/>
</dbReference>
<keyword evidence="4 6" id="KW-0853">WD repeat</keyword>
<keyword evidence="3" id="KW-0963">Cytoplasm</keyword>
<evidence type="ECO:0000256" key="5">
    <source>
        <dbReference type="ARBA" id="ARBA00022737"/>
    </source>
</evidence>
<dbReference type="PROSITE" id="PS50082">
    <property type="entry name" value="WD_REPEATS_2"/>
    <property type="match status" value="1"/>
</dbReference>
<dbReference type="PROSITE" id="PS50294">
    <property type="entry name" value="WD_REPEATS_REGION"/>
    <property type="match status" value="1"/>
</dbReference>
<evidence type="ECO:0000256" key="3">
    <source>
        <dbReference type="ARBA" id="ARBA00022490"/>
    </source>
</evidence>
<dbReference type="AlphaFoldDB" id="A0AAN8XHN9"/>
<evidence type="ECO:0000313" key="9">
    <source>
        <dbReference type="EMBL" id="KAK7078469.1"/>
    </source>
</evidence>
<evidence type="ECO:0000256" key="4">
    <source>
        <dbReference type="ARBA" id="ARBA00022574"/>
    </source>
</evidence>
<evidence type="ECO:0000259" key="8">
    <source>
        <dbReference type="Pfam" id="PF16529"/>
    </source>
</evidence>
<feature type="domain" description="Enhancer of mRNA-decapping protein 4 WD40 repeat region" evidence="8">
    <location>
        <begin position="97"/>
        <end position="430"/>
    </location>
</feature>
<dbReference type="PANTHER" id="PTHR15598">
    <property type="entry name" value="ENHANCER OF MRNA-DECAPPING PROTEIN 4"/>
    <property type="match status" value="1"/>
</dbReference>
<accession>A0AAN8XHN9</accession>
<comment type="similarity">
    <text evidence="2">Belongs to the WD repeat EDC4 family.</text>
</comment>
<dbReference type="EMBL" id="JAXCGZ010007817">
    <property type="protein sequence ID" value="KAK7078469.1"/>
    <property type="molecule type" value="Genomic_DNA"/>
</dbReference>
<dbReference type="GO" id="GO:0031087">
    <property type="term" value="P:deadenylation-independent decapping of nuclear-transcribed mRNA"/>
    <property type="evidence" value="ECO:0007669"/>
    <property type="project" value="InterPro"/>
</dbReference>
<feature type="compositionally biased region" description="Polar residues" evidence="7">
    <location>
        <begin position="576"/>
        <end position="590"/>
    </location>
</feature>
<comment type="subcellular location">
    <subcellularLocation>
        <location evidence="1">Cytoplasm</location>
        <location evidence="1">P-body</location>
    </subcellularLocation>
</comment>
<dbReference type="GO" id="GO:0000932">
    <property type="term" value="C:P-body"/>
    <property type="evidence" value="ECO:0007669"/>
    <property type="project" value="UniProtKB-SubCell"/>
</dbReference>
<evidence type="ECO:0000313" key="10">
    <source>
        <dbReference type="Proteomes" id="UP001381693"/>
    </source>
</evidence>
<feature type="compositionally biased region" description="Acidic residues" evidence="7">
    <location>
        <begin position="786"/>
        <end position="818"/>
    </location>
</feature>
<dbReference type="Proteomes" id="UP001381693">
    <property type="component" value="Unassembled WGS sequence"/>
</dbReference>
<feature type="compositionally biased region" description="Pro residues" evidence="7">
    <location>
        <begin position="886"/>
        <end position="897"/>
    </location>
</feature>
<keyword evidence="10" id="KW-1185">Reference proteome</keyword>
<dbReference type="Gene3D" id="2.130.10.10">
    <property type="entry name" value="YVTN repeat-like/Quinoprotein amine dehydrogenase"/>
    <property type="match status" value="1"/>
</dbReference>
<reference evidence="9 10" key="1">
    <citation type="submission" date="2023-11" db="EMBL/GenBank/DDBJ databases">
        <title>Halocaridina rubra genome assembly.</title>
        <authorList>
            <person name="Smith C."/>
        </authorList>
    </citation>
    <scope>NUCLEOTIDE SEQUENCE [LARGE SCALE GENOMIC DNA]</scope>
    <source>
        <strain evidence="9">EP-1</strain>
        <tissue evidence="9">Whole</tissue>
    </source>
</reference>
<feature type="compositionally biased region" description="Low complexity" evidence="7">
    <location>
        <begin position="608"/>
        <end position="621"/>
    </location>
</feature>
<dbReference type="InterPro" id="IPR032401">
    <property type="entry name" value="EDC4_WD40"/>
</dbReference>
<feature type="repeat" description="WD" evidence="6">
    <location>
        <begin position="282"/>
        <end position="315"/>
    </location>
</feature>
<dbReference type="InterPro" id="IPR015943">
    <property type="entry name" value="WD40/YVTN_repeat-like_dom_sf"/>
</dbReference>
<comment type="caution">
    <text evidence="9">The sequence shown here is derived from an EMBL/GenBank/DDBJ whole genome shotgun (WGS) entry which is preliminary data.</text>
</comment>
<feature type="compositionally biased region" description="Polar residues" evidence="7">
    <location>
        <begin position="770"/>
        <end position="782"/>
    </location>
</feature>
<organism evidence="9 10">
    <name type="scientific">Halocaridina rubra</name>
    <name type="common">Hawaiian red shrimp</name>
    <dbReference type="NCBI Taxonomy" id="373956"/>
    <lineage>
        <taxon>Eukaryota</taxon>
        <taxon>Metazoa</taxon>
        <taxon>Ecdysozoa</taxon>
        <taxon>Arthropoda</taxon>
        <taxon>Crustacea</taxon>
        <taxon>Multicrustacea</taxon>
        <taxon>Malacostraca</taxon>
        <taxon>Eumalacostraca</taxon>
        <taxon>Eucarida</taxon>
        <taxon>Decapoda</taxon>
        <taxon>Pleocyemata</taxon>
        <taxon>Caridea</taxon>
        <taxon>Atyoidea</taxon>
        <taxon>Atyidae</taxon>
        <taxon>Halocaridina</taxon>
    </lineage>
</organism>
<feature type="compositionally biased region" description="Low complexity" evidence="7">
    <location>
        <begin position="754"/>
        <end position="769"/>
    </location>
</feature>
<sequence length="1000" mass="107813">MNVDDRICEEANCYFRVKDIPVVGTLNFGNNSGATGSGRLRETMEASGYKDGALLQALFKNEPGQTICFKGIEEHCSSAIFSSNVNVEMEMTSHTSGSSAITTRNITNYPWEHYYFHGSLVAVHCSGEYIAYAIKAPQKSTGMVRIINRKTGDRGLVKNIRGMVRDLAFAHLHNRVILAFTDQYGTLSIIEVTPAAPEPALNTETLLEVSTDTDKPSDAHRVIWCTYIPDDQGSGDEGDDPAFLLVLTHGPCAEIFKINVILRERQDVHISRKDMNVGYQLIEKHSAPITAAAFSPDGTALATAALDGFVKFFQVYMADDEKSPRCLHQWNPHEGKPLSSLFFLDNHKHHSPEVQFWKYAVTGAANNSELKVWSCESWQCHQTLRFVSGQRNSLHGNTYAFKAAMDPSANFLLLSDIHRRVMYVIALSQDGSCNTGGVLTNSGSQGSPSVKNGSACGSSGIARMVSVTELPVQYPALSLAVTDAAWKSYKRWKHDHAHNIHDDGDDDEGDSADMIEGVVVRCVLINTKSLQEATIRFQPAVPVTATPNTASMNLSVSQDSIRESVRDGLTDLSMTLNSTVSEVGPTSSSDSGGGIESQPPPPPPPDALTSPQSTTQQNPLSTPTPPQPPMNLLTPDSFNSPRKPEECDLPEVGSEEGNLNNKVVTPIPSAYDMPYKDEFDNAVLSLLLRCGSGTLMPGGENDDSNAPNILRSVVAGTSKSPPVTTLPPPPSATPPARGLEDAEDPPLATSEVVGRSSVRAGTSASSSPSLEVQQILHSQNGKNGEFTEDEEDIRPPDADEVELAEDDDIDDEEEEEEPEAHRQTHIHSQPPPPPLPDTQALTQPQQTISQPPPPSSVSQPLSSLPHPPQAVSQSPKAALPHKSPLLPDPPMSQPTPPSVESELQQGKTPLQPVSIFASLKGLPSQLTCAQLEAEIKGGTVSPESSCSANSATQQSTSLQAKRARNFAPVTVKGDTIIRSVSESRVLHMDQTQFNGPLNPG</sequence>
<dbReference type="SUPFAM" id="SSF50978">
    <property type="entry name" value="WD40 repeat-like"/>
    <property type="match status" value="1"/>
</dbReference>
<proteinExistence type="inferred from homology"/>
<dbReference type="SMART" id="SM00320">
    <property type="entry name" value="WD40"/>
    <property type="match status" value="2"/>
</dbReference>
<feature type="region of interest" description="Disordered" evidence="7">
    <location>
        <begin position="937"/>
        <end position="961"/>
    </location>
</feature>
<dbReference type="InterPro" id="IPR036322">
    <property type="entry name" value="WD40_repeat_dom_sf"/>
</dbReference>
<feature type="region of interest" description="Disordered" evidence="7">
    <location>
        <begin position="695"/>
        <end position="910"/>
    </location>
</feature>
<feature type="region of interest" description="Disordered" evidence="7">
    <location>
        <begin position="576"/>
        <end position="662"/>
    </location>
</feature>
<feature type="compositionally biased region" description="Polar residues" evidence="7">
    <location>
        <begin position="941"/>
        <end position="959"/>
    </location>
</feature>
<feature type="compositionally biased region" description="Low complexity" evidence="7">
    <location>
        <begin position="837"/>
        <end position="849"/>
    </location>
</feature>
<evidence type="ECO:0000256" key="2">
    <source>
        <dbReference type="ARBA" id="ARBA00009639"/>
    </source>
</evidence>
<gene>
    <name evidence="9" type="primary">EDC4</name>
    <name evidence="9" type="ORF">SK128_012657</name>
</gene>
<evidence type="ECO:0000256" key="7">
    <source>
        <dbReference type="SAM" id="MobiDB-lite"/>
    </source>
</evidence>
<keyword evidence="5" id="KW-0677">Repeat</keyword>
<evidence type="ECO:0000256" key="1">
    <source>
        <dbReference type="ARBA" id="ARBA00004201"/>
    </source>
</evidence>
<dbReference type="InterPro" id="IPR045152">
    <property type="entry name" value="EDC4-like"/>
</dbReference>
<evidence type="ECO:0000256" key="6">
    <source>
        <dbReference type="PROSITE-ProRule" id="PRU00221"/>
    </source>
</evidence>
<dbReference type="PANTHER" id="PTHR15598:SF5">
    <property type="entry name" value="ENHANCER OF MRNA-DECAPPING PROTEIN 4"/>
    <property type="match status" value="1"/>
</dbReference>